<dbReference type="Proteomes" id="UP000653578">
    <property type="component" value="Unassembled WGS sequence"/>
</dbReference>
<gene>
    <name evidence="1" type="ORF">GC096_19570</name>
</gene>
<comment type="caution">
    <text evidence="1">The sequence shown here is derived from an EMBL/GenBank/DDBJ whole genome shotgun (WGS) entry which is preliminary data.</text>
</comment>
<dbReference type="GO" id="GO:0008168">
    <property type="term" value="F:methyltransferase activity"/>
    <property type="evidence" value="ECO:0007669"/>
    <property type="project" value="UniProtKB-KW"/>
</dbReference>
<dbReference type="InterPro" id="IPR029063">
    <property type="entry name" value="SAM-dependent_MTases_sf"/>
</dbReference>
<proteinExistence type="predicted"/>
<dbReference type="SUPFAM" id="SSF53335">
    <property type="entry name" value="S-adenosyl-L-methionine-dependent methyltransferases"/>
    <property type="match status" value="1"/>
</dbReference>
<keyword evidence="1" id="KW-0808">Transferase</keyword>
<accession>A0ABX1XCR0</accession>
<dbReference type="RefSeq" id="WP_171632554.1">
    <property type="nucleotide sequence ID" value="NZ_WHNY01000060.1"/>
</dbReference>
<keyword evidence="1" id="KW-0489">Methyltransferase</keyword>
<protein>
    <submittedName>
        <fullName evidence="1">Methyltransferase domain-containing protein</fullName>
    </submittedName>
</protein>
<dbReference type="CDD" id="cd02440">
    <property type="entry name" value="AdoMet_MTases"/>
    <property type="match status" value="1"/>
</dbReference>
<evidence type="ECO:0000313" key="2">
    <source>
        <dbReference type="Proteomes" id="UP000653578"/>
    </source>
</evidence>
<sequence length="244" mass="29283">MNKLSKKEFWDSEWEHEKRNDYKSFVFGDFLSKLIPKGGSFVEIGCAPGSIMAYFYHKLNFDVTGVDYSSVSKIEENLKHYDVEKFQLYEADFTELKLDKKYTVVSSFGFVEHFYDYDSIIQKHMDLVEDKGYLVIELPNIRYFNWLIYRIVNPELLSIHNLKIMNLKELPRKIKESNEYEILYCNYYKSCFLFFNDQNSQLLSRPLLRLIFSKLKEILIKFRLDNISNRYFSPYIILVAKKMK</sequence>
<name>A0ABX1XCR0_9BACL</name>
<evidence type="ECO:0000313" key="1">
    <source>
        <dbReference type="EMBL" id="NOU66243.1"/>
    </source>
</evidence>
<dbReference type="EMBL" id="WHNY01000060">
    <property type="protein sequence ID" value="NOU66243.1"/>
    <property type="molecule type" value="Genomic_DNA"/>
</dbReference>
<dbReference type="GO" id="GO:0032259">
    <property type="term" value="P:methylation"/>
    <property type="evidence" value="ECO:0007669"/>
    <property type="project" value="UniProtKB-KW"/>
</dbReference>
<reference evidence="1 2" key="1">
    <citation type="submission" date="2019-10" db="EMBL/GenBank/DDBJ databases">
        <title>Description of Paenibacillus humi sp. nov.</title>
        <authorList>
            <person name="Carlier A."/>
            <person name="Qi S."/>
        </authorList>
    </citation>
    <scope>NUCLEOTIDE SEQUENCE [LARGE SCALE GENOMIC DNA]</scope>
    <source>
        <strain evidence="1 2">LMG 31461</strain>
    </source>
</reference>
<organism evidence="1 2">
    <name type="scientific">Paenibacillus plantarum</name>
    <dbReference type="NCBI Taxonomy" id="2654975"/>
    <lineage>
        <taxon>Bacteria</taxon>
        <taxon>Bacillati</taxon>
        <taxon>Bacillota</taxon>
        <taxon>Bacilli</taxon>
        <taxon>Bacillales</taxon>
        <taxon>Paenibacillaceae</taxon>
        <taxon>Paenibacillus</taxon>
    </lineage>
</organism>
<dbReference type="Gene3D" id="3.40.50.150">
    <property type="entry name" value="Vaccinia Virus protein VP39"/>
    <property type="match status" value="1"/>
</dbReference>
<dbReference type="Pfam" id="PF13489">
    <property type="entry name" value="Methyltransf_23"/>
    <property type="match status" value="1"/>
</dbReference>
<keyword evidence="2" id="KW-1185">Reference proteome</keyword>